<reference evidence="2" key="1">
    <citation type="submission" date="2023-03" db="EMBL/GenBank/DDBJ databases">
        <title>Lomoglobus Profundus gen. nov., sp. nov., a novel member of the phylum Verrucomicrobia, isolated from deep-marine sediment of South China Sea.</title>
        <authorList>
            <person name="Ahmad T."/>
            <person name="Ishaq S.E."/>
            <person name="Wang F."/>
        </authorList>
    </citation>
    <scope>NUCLEOTIDE SEQUENCE</scope>
    <source>
        <strain evidence="2">LMO-M01</strain>
    </source>
</reference>
<dbReference type="Gene3D" id="3.10.310.50">
    <property type="match status" value="1"/>
</dbReference>
<feature type="domain" description="TPM" evidence="1">
    <location>
        <begin position="15"/>
        <end position="121"/>
    </location>
</feature>
<dbReference type="Pfam" id="PF04536">
    <property type="entry name" value="TPM_phosphatase"/>
    <property type="match status" value="1"/>
</dbReference>
<dbReference type="AlphaFoldDB" id="A0AAE9ZWG0"/>
<accession>A0AAE9ZWG0</accession>
<protein>
    <submittedName>
        <fullName evidence="2">TPM domain-containing protein</fullName>
    </submittedName>
</protein>
<gene>
    <name evidence="2" type="ORF">PXH66_19085</name>
</gene>
<dbReference type="PANTHER" id="PTHR30373:SF8">
    <property type="entry name" value="BLL7265 PROTEIN"/>
    <property type="match status" value="1"/>
</dbReference>
<evidence type="ECO:0000313" key="3">
    <source>
        <dbReference type="Proteomes" id="UP001218638"/>
    </source>
</evidence>
<name>A0AAE9ZWG0_9BACT</name>
<proteinExistence type="predicted"/>
<organism evidence="2 3">
    <name type="scientific">Synoicihabitans lomoniglobus</name>
    <dbReference type="NCBI Taxonomy" id="2909285"/>
    <lineage>
        <taxon>Bacteria</taxon>
        <taxon>Pseudomonadati</taxon>
        <taxon>Verrucomicrobiota</taxon>
        <taxon>Opitutia</taxon>
        <taxon>Opitutales</taxon>
        <taxon>Opitutaceae</taxon>
        <taxon>Synoicihabitans</taxon>
    </lineage>
</organism>
<dbReference type="InterPro" id="IPR007621">
    <property type="entry name" value="TPM_dom"/>
</dbReference>
<dbReference type="KEGG" id="slom:PXH66_19085"/>
<evidence type="ECO:0000259" key="1">
    <source>
        <dbReference type="Pfam" id="PF04536"/>
    </source>
</evidence>
<dbReference type="EMBL" id="CP119075">
    <property type="protein sequence ID" value="WED64449.1"/>
    <property type="molecule type" value="Genomic_DNA"/>
</dbReference>
<dbReference type="Proteomes" id="UP001218638">
    <property type="component" value="Chromosome"/>
</dbReference>
<sequence length="149" mass="16371">MSELKVFNEQLDHPRIEAAIAAAEMKTSGEIRVVLQAGPVEDATASAAQEFAHLKMHRTAERNAVLFFVAPEARKFAVYGDEGIHQKCPPNFWTEVAAAMEKHFRADDPTTALVEGITRAGNLLVAEFPRQSDDVDELSNKVVNRPAAD</sequence>
<dbReference type="PANTHER" id="PTHR30373">
    <property type="entry name" value="UPF0603 PROTEIN YGCG"/>
    <property type="match status" value="1"/>
</dbReference>
<keyword evidence="3" id="KW-1185">Reference proteome</keyword>
<dbReference type="RefSeq" id="WP_330930918.1">
    <property type="nucleotide sequence ID" value="NZ_CP119075.1"/>
</dbReference>
<evidence type="ECO:0000313" key="2">
    <source>
        <dbReference type="EMBL" id="WED64449.1"/>
    </source>
</evidence>